<proteinExistence type="predicted"/>
<gene>
    <name evidence="1" type="ORF">CCACVL1_29995</name>
</gene>
<reference evidence="1 2" key="1">
    <citation type="submission" date="2013-09" db="EMBL/GenBank/DDBJ databases">
        <title>Corchorus capsularis genome sequencing.</title>
        <authorList>
            <person name="Alam M."/>
            <person name="Haque M.S."/>
            <person name="Islam M.S."/>
            <person name="Emdad E.M."/>
            <person name="Islam M.M."/>
            <person name="Ahmed B."/>
            <person name="Halim A."/>
            <person name="Hossen Q.M.M."/>
            <person name="Hossain M.Z."/>
            <person name="Ahmed R."/>
            <person name="Khan M.M."/>
            <person name="Islam R."/>
            <person name="Rashid M.M."/>
            <person name="Khan S.A."/>
            <person name="Rahman M.S."/>
            <person name="Alam M."/>
        </authorList>
    </citation>
    <scope>NUCLEOTIDE SEQUENCE [LARGE SCALE GENOMIC DNA]</scope>
    <source>
        <strain evidence="2">cv. CVL-1</strain>
        <tissue evidence="1">Whole seedling</tissue>
    </source>
</reference>
<dbReference type="AlphaFoldDB" id="A0A1R3FZ72"/>
<dbReference type="EMBL" id="AWWV01015947">
    <property type="protein sequence ID" value="OMO51125.1"/>
    <property type="molecule type" value="Genomic_DNA"/>
</dbReference>
<keyword evidence="2" id="KW-1185">Reference proteome</keyword>
<evidence type="ECO:0000313" key="2">
    <source>
        <dbReference type="Proteomes" id="UP000188268"/>
    </source>
</evidence>
<name>A0A1R3FZ72_COCAP</name>
<comment type="caution">
    <text evidence="1">The sequence shown here is derived from an EMBL/GenBank/DDBJ whole genome shotgun (WGS) entry which is preliminary data.</text>
</comment>
<protein>
    <submittedName>
        <fullName evidence="1">Uncharacterized protein</fullName>
    </submittedName>
</protein>
<dbReference type="Gramene" id="OMO51125">
    <property type="protein sequence ID" value="OMO51125"/>
    <property type="gene ID" value="CCACVL1_29995"/>
</dbReference>
<sequence length="64" mass="7054">MGMKLTLETQFWHFVAHGKLGDLLIRETPAVLGLVLVLAGFRGEVCTSRVPGDSSDTRREKLSI</sequence>
<accession>A0A1R3FZ72</accession>
<organism evidence="1 2">
    <name type="scientific">Corchorus capsularis</name>
    <name type="common">Jute</name>
    <dbReference type="NCBI Taxonomy" id="210143"/>
    <lineage>
        <taxon>Eukaryota</taxon>
        <taxon>Viridiplantae</taxon>
        <taxon>Streptophyta</taxon>
        <taxon>Embryophyta</taxon>
        <taxon>Tracheophyta</taxon>
        <taxon>Spermatophyta</taxon>
        <taxon>Magnoliopsida</taxon>
        <taxon>eudicotyledons</taxon>
        <taxon>Gunneridae</taxon>
        <taxon>Pentapetalae</taxon>
        <taxon>rosids</taxon>
        <taxon>malvids</taxon>
        <taxon>Malvales</taxon>
        <taxon>Malvaceae</taxon>
        <taxon>Grewioideae</taxon>
        <taxon>Apeibeae</taxon>
        <taxon>Corchorus</taxon>
    </lineage>
</organism>
<dbReference type="Proteomes" id="UP000188268">
    <property type="component" value="Unassembled WGS sequence"/>
</dbReference>
<evidence type="ECO:0000313" key="1">
    <source>
        <dbReference type="EMBL" id="OMO51125.1"/>
    </source>
</evidence>